<proteinExistence type="predicted"/>
<feature type="domain" description="CAAX prenyl protease 2/Lysostaphin resistance protein A-like" evidence="2">
    <location>
        <begin position="164"/>
        <end position="259"/>
    </location>
</feature>
<dbReference type="OrthoDB" id="198149at2"/>
<gene>
    <name evidence="3" type="ORF">Cflav_PD4257</name>
</gene>
<organism evidence="3 4">
    <name type="scientific">Pedosphaera parvula (strain Ellin514)</name>
    <dbReference type="NCBI Taxonomy" id="320771"/>
    <lineage>
        <taxon>Bacteria</taxon>
        <taxon>Pseudomonadati</taxon>
        <taxon>Verrucomicrobiota</taxon>
        <taxon>Pedosphaerae</taxon>
        <taxon>Pedosphaerales</taxon>
        <taxon>Pedosphaeraceae</taxon>
        <taxon>Pedosphaera</taxon>
    </lineage>
</organism>
<keyword evidence="1" id="KW-1133">Transmembrane helix</keyword>
<dbReference type="RefSeq" id="WP_007414470.1">
    <property type="nucleotide sequence ID" value="NZ_ABOX02000009.1"/>
</dbReference>
<feature type="transmembrane region" description="Helical" evidence="1">
    <location>
        <begin position="250"/>
        <end position="269"/>
    </location>
</feature>
<name>B9XF80_PEDPL</name>
<feature type="transmembrane region" description="Helical" evidence="1">
    <location>
        <begin position="63"/>
        <end position="85"/>
    </location>
</feature>
<dbReference type="Pfam" id="PF02517">
    <property type="entry name" value="Rce1-like"/>
    <property type="match status" value="1"/>
</dbReference>
<evidence type="ECO:0000256" key="1">
    <source>
        <dbReference type="SAM" id="Phobius"/>
    </source>
</evidence>
<dbReference type="InterPro" id="IPR003675">
    <property type="entry name" value="Rce1/LyrA-like_dom"/>
</dbReference>
<dbReference type="EMBL" id="ABOX02000009">
    <property type="protein sequence ID" value="EEF61578.1"/>
    <property type="molecule type" value="Genomic_DNA"/>
</dbReference>
<feature type="transmembrane region" description="Helical" evidence="1">
    <location>
        <begin position="105"/>
        <end position="132"/>
    </location>
</feature>
<feature type="transmembrane region" description="Helical" evidence="1">
    <location>
        <begin position="161"/>
        <end position="177"/>
    </location>
</feature>
<dbReference type="GO" id="GO:0004175">
    <property type="term" value="F:endopeptidase activity"/>
    <property type="evidence" value="ECO:0007669"/>
    <property type="project" value="UniProtKB-ARBA"/>
</dbReference>
<evidence type="ECO:0000313" key="3">
    <source>
        <dbReference type="EMBL" id="EEF61578.1"/>
    </source>
</evidence>
<keyword evidence="1" id="KW-0812">Transmembrane</keyword>
<reference evidence="3 4" key="1">
    <citation type="journal article" date="2011" name="J. Bacteriol.">
        <title>Genome sequence of 'Pedosphaera parvula' Ellin514, an aerobic Verrucomicrobial isolate from pasture soil.</title>
        <authorList>
            <person name="Kant R."/>
            <person name="van Passel M.W."/>
            <person name="Sangwan P."/>
            <person name="Palva A."/>
            <person name="Lucas S."/>
            <person name="Copeland A."/>
            <person name="Lapidus A."/>
            <person name="Glavina Del Rio T."/>
            <person name="Dalin E."/>
            <person name="Tice H."/>
            <person name="Bruce D."/>
            <person name="Goodwin L."/>
            <person name="Pitluck S."/>
            <person name="Chertkov O."/>
            <person name="Larimer F.W."/>
            <person name="Land M.L."/>
            <person name="Hauser L."/>
            <person name="Brettin T.S."/>
            <person name="Detter J.C."/>
            <person name="Han S."/>
            <person name="de Vos W.M."/>
            <person name="Janssen P.H."/>
            <person name="Smidt H."/>
        </authorList>
    </citation>
    <scope>NUCLEOTIDE SEQUENCE [LARGE SCALE GENOMIC DNA]</scope>
    <source>
        <strain evidence="3 4">Ellin514</strain>
    </source>
</reference>
<dbReference type="AlphaFoldDB" id="B9XF80"/>
<evidence type="ECO:0000313" key="4">
    <source>
        <dbReference type="Proteomes" id="UP000003688"/>
    </source>
</evidence>
<accession>B9XF80</accession>
<feature type="transmembrane region" description="Helical" evidence="1">
    <location>
        <begin position="27"/>
        <end position="48"/>
    </location>
</feature>
<dbReference type="Proteomes" id="UP000003688">
    <property type="component" value="Unassembled WGS sequence"/>
</dbReference>
<keyword evidence="1" id="KW-0472">Membrane</keyword>
<protein>
    <submittedName>
        <fullName evidence="3">Abortive infection protein</fullName>
    </submittedName>
</protein>
<feature type="transmembrane region" description="Helical" evidence="1">
    <location>
        <begin position="227"/>
        <end position="243"/>
    </location>
</feature>
<sequence length="282" mass="31257">MNLEGIPPIITTNDSNEQPISVARWRWWVHLVLLALFPLTIGALTIFSGSRKVGPALPEDVTGLLYVSVSELGFFTVLFCIAWLFSHANGKQLLLRWRGSWQPIVLGFVGSIVLRIAVMVLATIGMIFWFLLRGMNEKEMQNLKSQSEHIINASALTNNPLYLFLTLTLISFVVAGLREELWRAGMLAGFNALFPKSHGSFKKEMGYVCIVAVLFGLGHTLQGLSGVLLTTLLGVGLGAIMIWRKSIWEAVIAHGFFDASTFAMLYMLAKYFPEALKHVASI</sequence>
<keyword evidence="4" id="KW-1185">Reference proteome</keyword>
<comment type="caution">
    <text evidence="3">The sequence shown here is derived from an EMBL/GenBank/DDBJ whole genome shotgun (WGS) entry which is preliminary data.</text>
</comment>
<dbReference type="GO" id="GO:0080120">
    <property type="term" value="P:CAAX-box protein maturation"/>
    <property type="evidence" value="ECO:0007669"/>
    <property type="project" value="UniProtKB-ARBA"/>
</dbReference>
<evidence type="ECO:0000259" key="2">
    <source>
        <dbReference type="Pfam" id="PF02517"/>
    </source>
</evidence>